<name>A0ABP6C3Y9_9ACTN</name>
<proteinExistence type="predicted"/>
<protein>
    <submittedName>
        <fullName evidence="2">Uncharacterized protein</fullName>
    </submittedName>
</protein>
<feature type="compositionally biased region" description="Basic and acidic residues" evidence="1">
    <location>
        <begin position="9"/>
        <end position="21"/>
    </location>
</feature>
<organism evidence="2 3">
    <name type="scientific">Actinomadura fulvescens</name>
    <dbReference type="NCBI Taxonomy" id="46160"/>
    <lineage>
        <taxon>Bacteria</taxon>
        <taxon>Bacillati</taxon>
        <taxon>Actinomycetota</taxon>
        <taxon>Actinomycetes</taxon>
        <taxon>Streptosporangiales</taxon>
        <taxon>Thermomonosporaceae</taxon>
        <taxon>Actinomadura</taxon>
    </lineage>
</organism>
<evidence type="ECO:0000313" key="2">
    <source>
        <dbReference type="EMBL" id="GAA2599910.1"/>
    </source>
</evidence>
<feature type="compositionally biased region" description="Basic residues" evidence="1">
    <location>
        <begin position="47"/>
        <end position="61"/>
    </location>
</feature>
<evidence type="ECO:0000313" key="3">
    <source>
        <dbReference type="Proteomes" id="UP001501509"/>
    </source>
</evidence>
<comment type="caution">
    <text evidence="2">The sequence shown here is derived from an EMBL/GenBank/DDBJ whole genome shotgun (WGS) entry which is preliminary data.</text>
</comment>
<reference evidence="3" key="1">
    <citation type="journal article" date="2019" name="Int. J. Syst. Evol. Microbiol.">
        <title>The Global Catalogue of Microorganisms (GCM) 10K type strain sequencing project: providing services to taxonomists for standard genome sequencing and annotation.</title>
        <authorList>
            <consortium name="The Broad Institute Genomics Platform"/>
            <consortium name="The Broad Institute Genome Sequencing Center for Infectious Disease"/>
            <person name="Wu L."/>
            <person name="Ma J."/>
        </authorList>
    </citation>
    <scope>NUCLEOTIDE SEQUENCE [LARGE SCALE GENOMIC DNA]</scope>
    <source>
        <strain evidence="3">JCM 6833</strain>
    </source>
</reference>
<dbReference type="Proteomes" id="UP001501509">
    <property type="component" value="Unassembled WGS sequence"/>
</dbReference>
<dbReference type="EMBL" id="BAAATD010000004">
    <property type="protein sequence ID" value="GAA2599910.1"/>
    <property type="molecule type" value="Genomic_DNA"/>
</dbReference>
<evidence type="ECO:0000256" key="1">
    <source>
        <dbReference type="SAM" id="MobiDB-lite"/>
    </source>
</evidence>
<gene>
    <name evidence="2" type="ORF">GCM10010411_36960</name>
</gene>
<feature type="region of interest" description="Disordered" evidence="1">
    <location>
        <begin position="1"/>
        <end position="61"/>
    </location>
</feature>
<sequence>MRITVDAAMRARDVSRPRAEGEEPPANGAGAPKGVQNTKPAKPPKGERRRLGKRGAPPRRT</sequence>
<keyword evidence="3" id="KW-1185">Reference proteome</keyword>
<accession>A0ABP6C3Y9</accession>